<dbReference type="AlphaFoldDB" id="T1IP49"/>
<protein>
    <recommendedName>
        <fullName evidence="3">MD-2-related lipid-recognition domain-containing protein</fullName>
    </recommendedName>
</protein>
<dbReference type="GO" id="GO:0006689">
    <property type="term" value="P:ganglioside catabolic process"/>
    <property type="evidence" value="ECO:0007669"/>
    <property type="project" value="InterPro"/>
</dbReference>
<dbReference type="PANTHER" id="PTHR17357">
    <property type="entry name" value="GM2 GANGLIOSIDE ACTIVATOR PROTEIN"/>
    <property type="match status" value="1"/>
</dbReference>
<dbReference type="Proteomes" id="UP000014500">
    <property type="component" value="Unassembled WGS sequence"/>
</dbReference>
<dbReference type="Pfam" id="PF02221">
    <property type="entry name" value="E1_DerP2_DerF2"/>
    <property type="match status" value="1"/>
</dbReference>
<dbReference type="PANTHER" id="PTHR17357:SF0">
    <property type="entry name" value="GANGLIOSIDE GM2 ACTIVATOR"/>
    <property type="match status" value="1"/>
</dbReference>
<dbReference type="SUPFAM" id="SSF63707">
    <property type="entry name" value="Ganglioside M2 (gm2) activator"/>
    <property type="match status" value="1"/>
</dbReference>
<dbReference type="InterPro" id="IPR028996">
    <property type="entry name" value="GM2-AP"/>
</dbReference>
<dbReference type="EMBL" id="JH431244">
    <property type="status" value="NOT_ANNOTATED_CDS"/>
    <property type="molecule type" value="Genomic_DNA"/>
</dbReference>
<dbReference type="SMART" id="SM00737">
    <property type="entry name" value="ML"/>
    <property type="match status" value="1"/>
</dbReference>
<dbReference type="OMA" id="CHCPFRA"/>
<feature type="domain" description="MD-2-related lipid-recognition" evidence="3">
    <location>
        <begin position="31"/>
        <end position="179"/>
    </location>
</feature>
<dbReference type="HOGENOM" id="CLU_108261_0_0_1"/>
<evidence type="ECO:0000256" key="2">
    <source>
        <dbReference type="SAM" id="SignalP"/>
    </source>
</evidence>
<dbReference type="GO" id="GO:0009898">
    <property type="term" value="C:cytoplasmic side of plasma membrane"/>
    <property type="evidence" value="ECO:0007669"/>
    <property type="project" value="TreeGrafter"/>
</dbReference>
<sequence>MLTNKIYVVFLVFTVCEANFGHGEQSVSFSWDNCGTGEQALIKELTLSPTPLIIPGNVTIDFVGESAIDAVSPLKTQLTMKRKLGFFWIDIPCVDDLGSCNYDDGCTLLEKYFPVKDPCPPVFLDNNIPCHCPFPKGEYKIPSYTVDIPSDPLPSWLSDGQYKIRIEISPNYACVDLSLTLGSSNPSVNLIV</sequence>
<keyword evidence="1 2" id="KW-0732">Signal</keyword>
<evidence type="ECO:0000256" key="1">
    <source>
        <dbReference type="ARBA" id="ARBA00022729"/>
    </source>
</evidence>
<evidence type="ECO:0000259" key="3">
    <source>
        <dbReference type="SMART" id="SM00737"/>
    </source>
</evidence>
<accession>T1IP49</accession>
<dbReference type="Gene3D" id="2.70.220.10">
    <property type="entry name" value="Ganglioside GM2 activator"/>
    <property type="match status" value="1"/>
</dbReference>
<reference evidence="5" key="1">
    <citation type="submission" date="2011-05" db="EMBL/GenBank/DDBJ databases">
        <authorList>
            <person name="Richards S.R."/>
            <person name="Qu J."/>
            <person name="Jiang H."/>
            <person name="Jhangiani S.N."/>
            <person name="Agravi P."/>
            <person name="Goodspeed R."/>
            <person name="Gross S."/>
            <person name="Mandapat C."/>
            <person name="Jackson L."/>
            <person name="Mathew T."/>
            <person name="Pu L."/>
            <person name="Thornton R."/>
            <person name="Saada N."/>
            <person name="Wilczek-Boney K.B."/>
            <person name="Lee S."/>
            <person name="Kovar C."/>
            <person name="Wu Y."/>
            <person name="Scherer S.E."/>
            <person name="Worley K.C."/>
            <person name="Muzny D.M."/>
            <person name="Gibbs R."/>
        </authorList>
    </citation>
    <scope>NUCLEOTIDE SEQUENCE</scope>
    <source>
        <strain evidence="5">Brora</strain>
    </source>
</reference>
<evidence type="ECO:0000313" key="4">
    <source>
        <dbReference type="EnsemblMetazoa" id="SMAR002792-PA"/>
    </source>
</evidence>
<feature type="signal peptide" evidence="2">
    <location>
        <begin position="1"/>
        <end position="18"/>
    </location>
</feature>
<evidence type="ECO:0000313" key="5">
    <source>
        <dbReference type="Proteomes" id="UP000014500"/>
    </source>
</evidence>
<dbReference type="eggNOG" id="ENOG502S05S">
    <property type="taxonomic scope" value="Eukaryota"/>
</dbReference>
<reference evidence="4" key="2">
    <citation type="submission" date="2015-02" db="UniProtKB">
        <authorList>
            <consortium name="EnsemblMetazoa"/>
        </authorList>
    </citation>
    <scope>IDENTIFICATION</scope>
</reference>
<organism evidence="4 5">
    <name type="scientific">Strigamia maritima</name>
    <name type="common">European centipede</name>
    <name type="synonym">Geophilus maritimus</name>
    <dbReference type="NCBI Taxonomy" id="126957"/>
    <lineage>
        <taxon>Eukaryota</taxon>
        <taxon>Metazoa</taxon>
        <taxon>Ecdysozoa</taxon>
        <taxon>Arthropoda</taxon>
        <taxon>Myriapoda</taxon>
        <taxon>Chilopoda</taxon>
        <taxon>Pleurostigmophora</taxon>
        <taxon>Geophilomorpha</taxon>
        <taxon>Linotaeniidae</taxon>
        <taxon>Strigamia</taxon>
    </lineage>
</organism>
<dbReference type="STRING" id="126957.T1IP49"/>
<dbReference type="GO" id="GO:0005319">
    <property type="term" value="F:lipid transporter activity"/>
    <property type="evidence" value="ECO:0007669"/>
    <property type="project" value="TreeGrafter"/>
</dbReference>
<feature type="chain" id="PRO_5004589831" description="MD-2-related lipid-recognition domain-containing protein" evidence="2">
    <location>
        <begin position="19"/>
        <end position="192"/>
    </location>
</feature>
<proteinExistence type="predicted"/>
<dbReference type="EnsemblMetazoa" id="SMAR002792-RA">
    <property type="protein sequence ID" value="SMAR002792-PA"/>
    <property type="gene ID" value="SMAR002792"/>
</dbReference>
<dbReference type="GO" id="GO:0008047">
    <property type="term" value="F:enzyme activator activity"/>
    <property type="evidence" value="ECO:0007669"/>
    <property type="project" value="InterPro"/>
</dbReference>
<name>T1IP49_STRMM</name>
<dbReference type="InterPro" id="IPR003172">
    <property type="entry name" value="ML_dom"/>
</dbReference>
<dbReference type="InterPro" id="IPR036846">
    <property type="entry name" value="GM2-AP_sf"/>
</dbReference>
<keyword evidence="5" id="KW-1185">Reference proteome</keyword>
<dbReference type="PhylomeDB" id="T1IP49"/>